<dbReference type="InterPro" id="IPR036314">
    <property type="entry name" value="SOD_C_sf"/>
</dbReference>
<dbReference type="SUPFAM" id="SSF54719">
    <property type="entry name" value="Fe,Mn superoxide dismutase (SOD), C-terminal domain"/>
    <property type="match status" value="1"/>
</dbReference>
<sequence length="42" mass="4854">FYLDYVNVKPDYVKAWWNLVNWTDVQARHQAATTGASTLITP</sequence>
<evidence type="ECO:0000313" key="3">
    <source>
        <dbReference type="EMBL" id="TYD00708.1"/>
    </source>
</evidence>
<dbReference type="GO" id="GO:0004784">
    <property type="term" value="F:superoxide dismutase activity"/>
    <property type="evidence" value="ECO:0007669"/>
    <property type="project" value="InterPro"/>
</dbReference>
<dbReference type="RefSeq" id="WP_316245913.1">
    <property type="nucleotide sequence ID" value="NZ_VSLD01000001.1"/>
</dbReference>
<dbReference type="GO" id="GO:0046872">
    <property type="term" value="F:metal ion binding"/>
    <property type="evidence" value="ECO:0007669"/>
    <property type="project" value="InterPro"/>
</dbReference>
<feature type="non-terminal residue" evidence="3">
    <location>
        <position position="1"/>
    </location>
</feature>
<proteinExistence type="predicted"/>
<reference evidence="3 4" key="1">
    <citation type="submission" date="2019-08" db="EMBL/GenBank/DDBJ databases">
        <title>Genone of Arthrobacter echini P9.</title>
        <authorList>
            <person name="Bowman J.P."/>
        </authorList>
    </citation>
    <scope>NUCLEOTIDE SEQUENCE [LARGE SCALE GENOMIC DNA]</scope>
    <source>
        <strain evidence="3 4">P9</strain>
    </source>
</reference>
<dbReference type="EMBL" id="VSLD01000002">
    <property type="protein sequence ID" value="TYC99280.1"/>
    <property type="molecule type" value="Genomic_DNA"/>
</dbReference>
<dbReference type="EMBL" id="VSLD01000001">
    <property type="protein sequence ID" value="TYD00708.1"/>
    <property type="molecule type" value="Genomic_DNA"/>
</dbReference>
<dbReference type="Proteomes" id="UP000323410">
    <property type="component" value="Unassembled WGS sequence"/>
</dbReference>
<gene>
    <name evidence="3" type="ORF">FQ377_04620</name>
    <name evidence="2" type="ORF">FQ377_04625</name>
</gene>
<evidence type="ECO:0000313" key="2">
    <source>
        <dbReference type="EMBL" id="TYC99280.1"/>
    </source>
</evidence>
<feature type="domain" description="Manganese/iron superoxide dismutase C-terminal" evidence="1">
    <location>
        <begin position="1"/>
        <end position="28"/>
    </location>
</feature>
<accession>A0A5D0XVF3</accession>
<protein>
    <submittedName>
        <fullName evidence="3">Superoxide dismutase</fullName>
    </submittedName>
</protein>
<name>A0A5D0XVF3_9MICC</name>
<dbReference type="AlphaFoldDB" id="A0A5D0XVF3"/>
<dbReference type="Gene3D" id="3.55.40.20">
    <property type="entry name" value="Iron/manganese superoxide dismutase, C-terminal domain"/>
    <property type="match status" value="1"/>
</dbReference>
<evidence type="ECO:0000313" key="4">
    <source>
        <dbReference type="Proteomes" id="UP000323410"/>
    </source>
</evidence>
<dbReference type="InterPro" id="IPR019832">
    <property type="entry name" value="Mn/Fe_SOD_C"/>
</dbReference>
<dbReference type="Pfam" id="PF02777">
    <property type="entry name" value="Sod_Fe_C"/>
    <property type="match status" value="1"/>
</dbReference>
<organism evidence="3 4">
    <name type="scientific">Arthrobacter echini</name>
    <dbReference type="NCBI Taxonomy" id="1529066"/>
    <lineage>
        <taxon>Bacteria</taxon>
        <taxon>Bacillati</taxon>
        <taxon>Actinomycetota</taxon>
        <taxon>Actinomycetes</taxon>
        <taxon>Micrococcales</taxon>
        <taxon>Micrococcaceae</taxon>
        <taxon>Arthrobacter</taxon>
    </lineage>
</organism>
<comment type="caution">
    <text evidence="3">The sequence shown here is derived from an EMBL/GenBank/DDBJ whole genome shotgun (WGS) entry which is preliminary data.</text>
</comment>
<keyword evidence="4" id="KW-1185">Reference proteome</keyword>
<evidence type="ECO:0000259" key="1">
    <source>
        <dbReference type="Pfam" id="PF02777"/>
    </source>
</evidence>